<dbReference type="CDD" id="cd00075">
    <property type="entry name" value="HATPase"/>
    <property type="match status" value="1"/>
</dbReference>
<keyword evidence="10 13" id="KW-0472">Membrane</keyword>
<dbReference type="GO" id="GO:0000155">
    <property type="term" value="F:phosphorelay sensor kinase activity"/>
    <property type="evidence" value="ECO:0007669"/>
    <property type="project" value="InterPro"/>
</dbReference>
<feature type="transmembrane region" description="Helical" evidence="13">
    <location>
        <begin position="185"/>
        <end position="211"/>
    </location>
</feature>
<dbReference type="Pfam" id="PF12860">
    <property type="entry name" value="PAS_7"/>
    <property type="match status" value="1"/>
</dbReference>
<evidence type="ECO:0000313" key="16">
    <source>
        <dbReference type="EMBL" id="MBN7826873.1"/>
    </source>
</evidence>
<dbReference type="InterPro" id="IPR035965">
    <property type="entry name" value="PAS-like_dom_sf"/>
</dbReference>
<evidence type="ECO:0000256" key="3">
    <source>
        <dbReference type="ARBA" id="ARBA00006434"/>
    </source>
</evidence>
<comment type="catalytic activity">
    <reaction evidence="1">
        <text>ATP + protein L-histidine = ADP + protein N-phospho-L-histidine.</text>
        <dbReference type="EC" id="2.7.13.3"/>
    </reaction>
</comment>
<feature type="transmembrane region" description="Helical" evidence="13">
    <location>
        <begin position="6"/>
        <end position="21"/>
    </location>
</feature>
<evidence type="ECO:0000256" key="2">
    <source>
        <dbReference type="ARBA" id="ARBA00004141"/>
    </source>
</evidence>
<accession>A0A939INY9</accession>
<reference evidence="16" key="1">
    <citation type="submission" date="2021-03" db="EMBL/GenBank/DDBJ databases">
        <title>novel species isolated from a fishpond in China.</title>
        <authorList>
            <person name="Lu H."/>
            <person name="Cai Z."/>
        </authorList>
    </citation>
    <scope>NUCLEOTIDE SEQUENCE</scope>
    <source>
        <strain evidence="16">JCM 30855</strain>
    </source>
</reference>
<sequence>MTFFWILAALCYVGLLFWLAQRGDKAGSRANRLARHPVIYGLALGIYCTSWTYYGAVGQAAKSQWQYLPILLGPILLFLFGYPLLRKMLDVSKRQNITSVSDFISSRYGKRRSIAVIVTLLMTVATVPYIALQLKAVDASFAVFASLEVGSGTNYKALAATLIMAIFAVIFGTRHADITQYRSGLMLAIAAESLVKLFGLCCAALFAYSLLVSPAPSLPPVASQLSQWQDWQGSVFDFIVQAAMAAAAIFCLPRQFHVMIVDNHKPAHLAMARWLFPLYLLLTAVAIIPVSMAGNLLFTGSGVDQDTYLMQLPLSQQQSLLSLLIFLGGISAATAMIVVSSLALSTMLTNDVVMPLLLRYQPQRWLKDKNYKQKLLHIRRLVILLILLMAYGYFNGWAQSTALSSIGLLAFSLVVQLMPAILGGLYWRQGHASGVLAGLALGLSCWVTFVMIPVMEQPGTDSISIITQGVVISWLANLAGYLLFSLSAGHSLLERMQASAFVTPHATPPARSRITAKSKIRIIDLQELLNTFIGAEHTGQLFRRYSRDYQVVLDANGVPTDDFIQFCERSLAGVLGGSSARALVKVLVSGQQMDVEEVFTFFEDTTEALKTNQAILFSSIENLSQGISVVDKDLKLVAWNKAYLDLFNYPAGMVEIGQPVENLVRFNAVRGECGPGEVEDLVRKRIEHMQQGSPHRFIRRRSDGRVIEMNGNPLPSGGFVTSFTDITEHVEIQQALEEANIDLEKRIDHRTRQIREINEELKRAKQLAEQANQSKTRFLALASHDILQPLNAARLYLSSLDEDSLSDQNRHIIDKLGTSLTSSEQLISTLLEIAKLEQGALSPTLSHISLAEIIQPLEQEFRLQAQINNVHLRIRPCRAVVYSDPTYLRRILQNLISNAIKYSPGGKVLVGFRRRGQHIRIQVLDTGFGISETEQKLIFSDFYRAHRGEIKGVGLGLSVVKKMSEQLHHPIQLESEPGRGSAFCVTVPLGNDQFLQRSHANDIGSGQFSHIRLLCVDDNPVNLDALQSLLDKWGCQGRYLDKVDKALDYAKQHQAPDMLIVDYQLDDEYIDGLELIEQLRNQWQMPLPALLVTADRNESLKIRAQSIGVSFLSKPIKPAALRAWLEHNQSRLKG</sequence>
<feature type="domain" description="Histidine kinase" evidence="14">
    <location>
        <begin position="781"/>
        <end position="991"/>
    </location>
</feature>
<dbReference type="GO" id="GO:0022857">
    <property type="term" value="F:transmembrane transporter activity"/>
    <property type="evidence" value="ECO:0007669"/>
    <property type="project" value="InterPro"/>
</dbReference>
<evidence type="ECO:0000256" key="5">
    <source>
        <dbReference type="ARBA" id="ARBA00022553"/>
    </source>
</evidence>
<evidence type="ECO:0000256" key="6">
    <source>
        <dbReference type="ARBA" id="ARBA00022679"/>
    </source>
</evidence>
<feature type="transmembrane region" description="Helical" evidence="13">
    <location>
        <begin position="231"/>
        <end position="253"/>
    </location>
</feature>
<dbReference type="Pfam" id="PF02518">
    <property type="entry name" value="HATPase_c"/>
    <property type="match status" value="1"/>
</dbReference>
<dbReference type="SMART" id="SM00387">
    <property type="entry name" value="HATPase_c"/>
    <property type="match status" value="1"/>
</dbReference>
<dbReference type="Gene3D" id="1.10.287.130">
    <property type="match status" value="1"/>
</dbReference>
<dbReference type="GO" id="GO:0009927">
    <property type="term" value="F:histidine phosphotransfer kinase activity"/>
    <property type="evidence" value="ECO:0007669"/>
    <property type="project" value="TreeGrafter"/>
</dbReference>
<keyword evidence="6" id="KW-0808">Transferase</keyword>
<evidence type="ECO:0000313" key="17">
    <source>
        <dbReference type="Proteomes" id="UP000664654"/>
    </source>
</evidence>
<evidence type="ECO:0000256" key="12">
    <source>
        <dbReference type="SAM" id="Coils"/>
    </source>
</evidence>
<dbReference type="InterPro" id="IPR038377">
    <property type="entry name" value="Na/Glc_symporter_sf"/>
</dbReference>
<comment type="subcellular location">
    <subcellularLocation>
        <location evidence="2">Membrane</location>
        <topology evidence="2">Multi-pass membrane protein</topology>
    </subcellularLocation>
</comment>
<dbReference type="AlphaFoldDB" id="A0A939INY9"/>
<dbReference type="SUPFAM" id="SSF55785">
    <property type="entry name" value="PYP-like sensor domain (PAS domain)"/>
    <property type="match status" value="1"/>
</dbReference>
<dbReference type="Pfam" id="PF00512">
    <property type="entry name" value="HisKA"/>
    <property type="match status" value="1"/>
</dbReference>
<feature type="transmembrane region" description="Helical" evidence="13">
    <location>
        <begin position="154"/>
        <end position="173"/>
    </location>
</feature>
<evidence type="ECO:0000259" key="14">
    <source>
        <dbReference type="PROSITE" id="PS50109"/>
    </source>
</evidence>
<dbReference type="InterPro" id="IPR000014">
    <property type="entry name" value="PAS"/>
</dbReference>
<comment type="similarity">
    <text evidence="3">Belongs to the sodium:solute symporter (SSF) (TC 2.A.21) family.</text>
</comment>
<feature type="transmembrane region" description="Helical" evidence="13">
    <location>
        <begin position="274"/>
        <end position="300"/>
    </location>
</feature>
<dbReference type="EC" id="2.7.13.3" evidence="4"/>
<feature type="transmembrane region" description="Helical" evidence="13">
    <location>
        <begin position="434"/>
        <end position="453"/>
    </location>
</feature>
<dbReference type="NCBIfam" id="TIGR00229">
    <property type="entry name" value="sensory_box"/>
    <property type="match status" value="1"/>
</dbReference>
<dbReference type="PROSITE" id="PS50109">
    <property type="entry name" value="HIS_KIN"/>
    <property type="match status" value="1"/>
</dbReference>
<name>A0A939INY9_9ALTE</name>
<dbReference type="SUPFAM" id="SSF55874">
    <property type="entry name" value="ATPase domain of HSP90 chaperone/DNA topoisomerase II/histidine kinase"/>
    <property type="match status" value="1"/>
</dbReference>
<dbReference type="SMART" id="SM00388">
    <property type="entry name" value="HisKA"/>
    <property type="match status" value="1"/>
</dbReference>
<proteinExistence type="inferred from homology"/>
<dbReference type="FunFam" id="3.30.565.10:FF:000049">
    <property type="entry name" value="Two-component sensor histidine kinase"/>
    <property type="match status" value="1"/>
</dbReference>
<dbReference type="PROSITE" id="PS50110">
    <property type="entry name" value="RESPONSE_REGULATORY"/>
    <property type="match status" value="1"/>
</dbReference>
<dbReference type="CDD" id="cd00082">
    <property type="entry name" value="HisKA"/>
    <property type="match status" value="1"/>
</dbReference>
<keyword evidence="7 13" id="KW-0812">Transmembrane</keyword>
<feature type="transmembrane region" description="Helical" evidence="13">
    <location>
        <begin position="320"/>
        <end position="344"/>
    </location>
</feature>
<dbReference type="SUPFAM" id="SSF52172">
    <property type="entry name" value="CheY-like"/>
    <property type="match status" value="1"/>
</dbReference>
<dbReference type="InterPro" id="IPR011006">
    <property type="entry name" value="CheY-like_superfamily"/>
</dbReference>
<dbReference type="InterPro" id="IPR003594">
    <property type="entry name" value="HATPase_dom"/>
</dbReference>
<dbReference type="PANTHER" id="PTHR43047">
    <property type="entry name" value="TWO-COMPONENT HISTIDINE PROTEIN KINASE"/>
    <property type="match status" value="1"/>
</dbReference>
<gene>
    <name evidence="16" type="ORF">J0A66_16680</name>
</gene>
<dbReference type="PRINTS" id="PR00344">
    <property type="entry name" value="BCTRLSENSOR"/>
</dbReference>
<dbReference type="EMBL" id="JAFKCV010000011">
    <property type="protein sequence ID" value="MBN7826873.1"/>
    <property type="molecule type" value="Genomic_DNA"/>
</dbReference>
<evidence type="ECO:0000256" key="11">
    <source>
        <dbReference type="PROSITE-ProRule" id="PRU00169"/>
    </source>
</evidence>
<feature type="transmembrane region" description="Helical" evidence="13">
    <location>
        <begin position="406"/>
        <end position="427"/>
    </location>
</feature>
<dbReference type="PANTHER" id="PTHR43047:SF9">
    <property type="entry name" value="HISTIDINE KINASE"/>
    <property type="match status" value="1"/>
</dbReference>
<evidence type="ECO:0000256" key="13">
    <source>
        <dbReference type="SAM" id="Phobius"/>
    </source>
</evidence>
<dbReference type="Pfam" id="PF00072">
    <property type="entry name" value="Response_reg"/>
    <property type="match status" value="1"/>
</dbReference>
<dbReference type="FunFam" id="1.10.287.130:FF:000063">
    <property type="entry name" value="Hybrid sensor histidine kinase/response regulator"/>
    <property type="match status" value="1"/>
</dbReference>
<dbReference type="GO" id="GO:0005886">
    <property type="term" value="C:plasma membrane"/>
    <property type="evidence" value="ECO:0007669"/>
    <property type="project" value="TreeGrafter"/>
</dbReference>
<dbReference type="InterPro" id="IPR001734">
    <property type="entry name" value="Na/solute_symporter"/>
</dbReference>
<feature type="transmembrane region" description="Helical" evidence="13">
    <location>
        <begin position="377"/>
        <end position="394"/>
    </location>
</feature>
<evidence type="ECO:0000256" key="1">
    <source>
        <dbReference type="ARBA" id="ARBA00000085"/>
    </source>
</evidence>
<dbReference type="Gene3D" id="1.20.1730.10">
    <property type="entry name" value="Sodium/glucose cotransporter"/>
    <property type="match status" value="1"/>
</dbReference>
<evidence type="ECO:0000256" key="7">
    <source>
        <dbReference type="ARBA" id="ARBA00022692"/>
    </source>
</evidence>
<protein>
    <recommendedName>
        <fullName evidence="4">histidine kinase</fullName>
        <ecNumber evidence="4">2.7.13.3</ecNumber>
    </recommendedName>
</protein>
<keyword evidence="17" id="KW-1185">Reference proteome</keyword>
<dbReference type="SMART" id="SM00448">
    <property type="entry name" value="REC"/>
    <property type="match status" value="1"/>
</dbReference>
<evidence type="ECO:0000256" key="4">
    <source>
        <dbReference type="ARBA" id="ARBA00012438"/>
    </source>
</evidence>
<dbReference type="InterPro" id="IPR003661">
    <property type="entry name" value="HisK_dim/P_dom"/>
</dbReference>
<evidence type="ECO:0000256" key="8">
    <source>
        <dbReference type="ARBA" id="ARBA00022777"/>
    </source>
</evidence>
<evidence type="ECO:0000256" key="10">
    <source>
        <dbReference type="ARBA" id="ARBA00023136"/>
    </source>
</evidence>
<feature type="domain" description="Response regulatory" evidence="15">
    <location>
        <begin position="1012"/>
        <end position="1129"/>
    </location>
</feature>
<feature type="transmembrane region" description="Helical" evidence="13">
    <location>
        <begin position="66"/>
        <end position="85"/>
    </location>
</feature>
<dbReference type="InterPro" id="IPR004358">
    <property type="entry name" value="Sig_transdc_His_kin-like_C"/>
</dbReference>
<organism evidence="16 17">
    <name type="scientific">Bowmanella dokdonensis</name>
    <dbReference type="NCBI Taxonomy" id="751969"/>
    <lineage>
        <taxon>Bacteria</taxon>
        <taxon>Pseudomonadati</taxon>
        <taxon>Pseudomonadota</taxon>
        <taxon>Gammaproteobacteria</taxon>
        <taxon>Alteromonadales</taxon>
        <taxon>Alteromonadaceae</taxon>
        <taxon>Bowmanella</taxon>
    </lineage>
</organism>
<dbReference type="Gene3D" id="3.30.565.10">
    <property type="entry name" value="Histidine kinase-like ATPase, C-terminal domain"/>
    <property type="match status" value="1"/>
</dbReference>
<comment type="caution">
    <text evidence="16">The sequence shown here is derived from an EMBL/GenBank/DDBJ whole genome shotgun (WGS) entry which is preliminary data.</text>
</comment>
<feature type="transmembrane region" description="Helical" evidence="13">
    <location>
        <begin position="33"/>
        <end position="54"/>
    </location>
</feature>
<dbReference type="InterPro" id="IPR036890">
    <property type="entry name" value="HATPase_C_sf"/>
</dbReference>
<dbReference type="Proteomes" id="UP000664654">
    <property type="component" value="Unassembled WGS sequence"/>
</dbReference>
<feature type="modified residue" description="4-aspartylphosphate" evidence="11">
    <location>
        <position position="1062"/>
    </location>
</feature>
<dbReference type="Gene3D" id="3.40.50.2300">
    <property type="match status" value="1"/>
</dbReference>
<evidence type="ECO:0000259" key="15">
    <source>
        <dbReference type="PROSITE" id="PS50110"/>
    </source>
</evidence>
<keyword evidence="8" id="KW-0418">Kinase</keyword>
<dbReference type="PROSITE" id="PS50283">
    <property type="entry name" value="NA_SOLUT_SYMP_3"/>
    <property type="match status" value="1"/>
</dbReference>
<keyword evidence="5 11" id="KW-0597">Phosphoprotein</keyword>
<dbReference type="InterPro" id="IPR036097">
    <property type="entry name" value="HisK_dim/P_sf"/>
</dbReference>
<feature type="coiled-coil region" evidence="12">
    <location>
        <begin position="740"/>
        <end position="777"/>
    </location>
</feature>
<keyword evidence="9 13" id="KW-1133">Transmembrane helix</keyword>
<keyword evidence="12" id="KW-0175">Coiled coil</keyword>
<dbReference type="CDD" id="cd00130">
    <property type="entry name" value="PAS"/>
    <property type="match status" value="1"/>
</dbReference>
<feature type="transmembrane region" description="Helical" evidence="13">
    <location>
        <begin position="114"/>
        <end position="134"/>
    </location>
</feature>
<dbReference type="InterPro" id="IPR005467">
    <property type="entry name" value="His_kinase_dom"/>
</dbReference>
<dbReference type="InterPro" id="IPR001789">
    <property type="entry name" value="Sig_transdc_resp-reg_receiver"/>
</dbReference>
<dbReference type="SUPFAM" id="SSF47384">
    <property type="entry name" value="Homodimeric domain of signal transducing histidine kinase"/>
    <property type="match status" value="1"/>
</dbReference>
<dbReference type="Gene3D" id="3.30.450.20">
    <property type="entry name" value="PAS domain"/>
    <property type="match status" value="1"/>
</dbReference>
<evidence type="ECO:0000256" key="9">
    <source>
        <dbReference type="ARBA" id="ARBA00022989"/>
    </source>
</evidence>